<name>A0A0A9EXT2_ARUDO</name>
<sequence length="66" mass="7270">MQATKPLKTDQSYYCSISSLISVHSSGFTTSSQSPMDAYVLKMLCNTFPFPSSFSQGAHYISRGHN</sequence>
<dbReference type="EMBL" id="GBRH01197038">
    <property type="protein sequence ID" value="JAE00858.1"/>
    <property type="molecule type" value="Transcribed_RNA"/>
</dbReference>
<reference evidence="1" key="1">
    <citation type="submission" date="2014-09" db="EMBL/GenBank/DDBJ databases">
        <authorList>
            <person name="Magalhaes I.L.F."/>
            <person name="Oliveira U."/>
            <person name="Santos F.R."/>
            <person name="Vidigal T.H.D.A."/>
            <person name="Brescovit A.D."/>
            <person name="Santos A.J."/>
        </authorList>
    </citation>
    <scope>NUCLEOTIDE SEQUENCE</scope>
    <source>
        <tissue evidence="1">Shoot tissue taken approximately 20 cm above the soil surface</tissue>
    </source>
</reference>
<evidence type="ECO:0000313" key="1">
    <source>
        <dbReference type="EMBL" id="JAE00858.1"/>
    </source>
</evidence>
<protein>
    <submittedName>
        <fullName evidence="1">Pco092707</fullName>
    </submittedName>
</protein>
<dbReference type="AlphaFoldDB" id="A0A0A9EXT2"/>
<reference evidence="1" key="2">
    <citation type="journal article" date="2015" name="Data Brief">
        <title>Shoot transcriptome of the giant reed, Arundo donax.</title>
        <authorList>
            <person name="Barrero R.A."/>
            <person name="Guerrero F.D."/>
            <person name="Moolhuijzen P."/>
            <person name="Goolsby J.A."/>
            <person name="Tidwell J."/>
            <person name="Bellgard S.E."/>
            <person name="Bellgard M.I."/>
        </authorList>
    </citation>
    <scope>NUCLEOTIDE SEQUENCE</scope>
    <source>
        <tissue evidence="1">Shoot tissue taken approximately 20 cm above the soil surface</tissue>
    </source>
</reference>
<organism evidence="1">
    <name type="scientific">Arundo donax</name>
    <name type="common">Giant reed</name>
    <name type="synonym">Donax arundinaceus</name>
    <dbReference type="NCBI Taxonomy" id="35708"/>
    <lineage>
        <taxon>Eukaryota</taxon>
        <taxon>Viridiplantae</taxon>
        <taxon>Streptophyta</taxon>
        <taxon>Embryophyta</taxon>
        <taxon>Tracheophyta</taxon>
        <taxon>Spermatophyta</taxon>
        <taxon>Magnoliopsida</taxon>
        <taxon>Liliopsida</taxon>
        <taxon>Poales</taxon>
        <taxon>Poaceae</taxon>
        <taxon>PACMAD clade</taxon>
        <taxon>Arundinoideae</taxon>
        <taxon>Arundineae</taxon>
        <taxon>Arundo</taxon>
    </lineage>
</organism>
<accession>A0A0A9EXT2</accession>
<proteinExistence type="predicted"/>